<keyword evidence="1" id="KW-1133">Transmembrane helix</keyword>
<keyword evidence="1" id="KW-0472">Membrane</keyword>
<accession>A0A5K7S7F2</accession>
<evidence type="ECO:0000256" key="1">
    <source>
        <dbReference type="SAM" id="Phobius"/>
    </source>
</evidence>
<protein>
    <submittedName>
        <fullName evidence="2">Uncharacterized protein</fullName>
    </submittedName>
</protein>
<dbReference type="KEGG" id="anf:AQPE_1652"/>
<name>A0A5K7S7F2_9BACT</name>
<evidence type="ECO:0000313" key="2">
    <source>
        <dbReference type="EMBL" id="BBE17501.1"/>
    </source>
</evidence>
<evidence type="ECO:0000313" key="3">
    <source>
        <dbReference type="Proteomes" id="UP001193389"/>
    </source>
</evidence>
<gene>
    <name evidence="2" type="ORF">AQPE_1652</name>
</gene>
<keyword evidence="1" id="KW-0812">Transmembrane</keyword>
<dbReference type="EMBL" id="AP018694">
    <property type="protein sequence ID" value="BBE17501.1"/>
    <property type="molecule type" value="Genomic_DNA"/>
</dbReference>
<dbReference type="AlphaFoldDB" id="A0A5K7S7F2"/>
<feature type="transmembrane region" description="Helical" evidence="1">
    <location>
        <begin position="38"/>
        <end position="58"/>
    </location>
</feature>
<keyword evidence="3" id="KW-1185">Reference proteome</keyword>
<organism evidence="2 3">
    <name type="scientific">Aquipluma nitroreducens</name>
    <dbReference type="NCBI Taxonomy" id="2010828"/>
    <lineage>
        <taxon>Bacteria</taxon>
        <taxon>Pseudomonadati</taxon>
        <taxon>Bacteroidota</taxon>
        <taxon>Bacteroidia</taxon>
        <taxon>Marinilabiliales</taxon>
        <taxon>Prolixibacteraceae</taxon>
        <taxon>Aquipluma</taxon>
    </lineage>
</organism>
<dbReference type="Proteomes" id="UP001193389">
    <property type="component" value="Chromosome"/>
</dbReference>
<sequence length="130" mass="15129">MPEEKDISFKNLYFKISSKFDYLEVLIDDINFSDQKTYIASVSVILEYALAVYPRYVIINKLNSKFRIIPELYPFTQRNIIAPLKSNGVRKIIVLTNEGGQRYEEIGKAEPFIKAFQSKAEIIKWISENP</sequence>
<proteinExistence type="predicted"/>
<reference evidence="2" key="1">
    <citation type="journal article" date="2020" name="Int. J. Syst. Evol. Microbiol.">
        <title>Aquipluma nitroreducens gen. nov. sp. nov., a novel facultatively anaerobic bacterium isolated from a freshwater lake.</title>
        <authorList>
            <person name="Watanabe M."/>
            <person name="Kojima H."/>
            <person name="Fukui M."/>
        </authorList>
    </citation>
    <scope>NUCLEOTIDE SEQUENCE</scope>
    <source>
        <strain evidence="2">MeG22</strain>
    </source>
</reference>
<dbReference type="RefSeq" id="WP_318350491.1">
    <property type="nucleotide sequence ID" value="NZ_AP018694.1"/>
</dbReference>